<feature type="compositionally biased region" description="Basic and acidic residues" evidence="1">
    <location>
        <begin position="162"/>
        <end position="175"/>
    </location>
</feature>
<name>A0A8T2TCD2_CERRI</name>
<reference evidence="2" key="1">
    <citation type="submission" date="2021-08" db="EMBL/GenBank/DDBJ databases">
        <title>WGS assembly of Ceratopteris richardii.</title>
        <authorList>
            <person name="Marchant D.B."/>
            <person name="Chen G."/>
            <person name="Jenkins J."/>
            <person name="Shu S."/>
            <person name="Leebens-Mack J."/>
            <person name="Grimwood J."/>
            <person name="Schmutz J."/>
            <person name="Soltis P."/>
            <person name="Soltis D."/>
            <person name="Chen Z.-H."/>
        </authorList>
    </citation>
    <scope>NUCLEOTIDE SEQUENCE</scope>
    <source>
        <strain evidence="2">Whitten #5841</strain>
        <tissue evidence="2">Leaf</tissue>
    </source>
</reference>
<organism evidence="2 3">
    <name type="scientific">Ceratopteris richardii</name>
    <name type="common">Triangle waterfern</name>
    <dbReference type="NCBI Taxonomy" id="49495"/>
    <lineage>
        <taxon>Eukaryota</taxon>
        <taxon>Viridiplantae</taxon>
        <taxon>Streptophyta</taxon>
        <taxon>Embryophyta</taxon>
        <taxon>Tracheophyta</taxon>
        <taxon>Polypodiopsida</taxon>
        <taxon>Polypodiidae</taxon>
        <taxon>Polypodiales</taxon>
        <taxon>Pteridineae</taxon>
        <taxon>Pteridaceae</taxon>
        <taxon>Parkerioideae</taxon>
        <taxon>Ceratopteris</taxon>
    </lineage>
</organism>
<evidence type="ECO:0000256" key="1">
    <source>
        <dbReference type="SAM" id="MobiDB-lite"/>
    </source>
</evidence>
<feature type="compositionally biased region" description="Acidic residues" evidence="1">
    <location>
        <begin position="144"/>
        <end position="161"/>
    </location>
</feature>
<evidence type="ECO:0000313" key="2">
    <source>
        <dbReference type="EMBL" id="KAH7416589.1"/>
    </source>
</evidence>
<sequence>MAMLHRSKAFSHVIRYHLRRSSYFQLQASGIASYAARRTKLRSSLSTDQLLWPSSTSACLHGRRFFDGCIGNGSCVKGLRGFPHLCARNCSTSEFPLPASTGEFEGGGEGAEVDGASLNVEQRDDPASMEGFDDSNLPPYDDSLYPEDEDGDYVDEDPPTDPEEKLLYSPSHEDH</sequence>
<dbReference type="Proteomes" id="UP000825935">
    <property type="component" value="Chromosome 14"/>
</dbReference>
<dbReference type="EMBL" id="CM035419">
    <property type="protein sequence ID" value="KAH7416589.1"/>
    <property type="molecule type" value="Genomic_DNA"/>
</dbReference>
<dbReference type="AlphaFoldDB" id="A0A8T2TCD2"/>
<keyword evidence="3" id="KW-1185">Reference proteome</keyword>
<protein>
    <submittedName>
        <fullName evidence="2">Uncharacterized protein</fullName>
    </submittedName>
</protein>
<proteinExistence type="predicted"/>
<feature type="region of interest" description="Disordered" evidence="1">
    <location>
        <begin position="101"/>
        <end position="175"/>
    </location>
</feature>
<accession>A0A8T2TCD2</accession>
<comment type="caution">
    <text evidence="2">The sequence shown here is derived from an EMBL/GenBank/DDBJ whole genome shotgun (WGS) entry which is preliminary data.</text>
</comment>
<evidence type="ECO:0000313" key="3">
    <source>
        <dbReference type="Proteomes" id="UP000825935"/>
    </source>
</evidence>
<gene>
    <name evidence="2" type="ORF">KP509_14G097800</name>
</gene>